<gene>
    <name evidence="1" type="ORF">A5630_10905</name>
</gene>
<organism evidence="1 2">
    <name type="scientific">Mycolicibacterium mucogenicum</name>
    <name type="common">Mycobacterium mucogenicum</name>
    <dbReference type="NCBI Taxonomy" id="56689"/>
    <lineage>
        <taxon>Bacteria</taxon>
        <taxon>Bacillati</taxon>
        <taxon>Actinomycetota</taxon>
        <taxon>Actinomycetes</taxon>
        <taxon>Mycobacteriales</taxon>
        <taxon>Mycobacteriaceae</taxon>
        <taxon>Mycolicibacterium</taxon>
    </lineage>
</organism>
<reference evidence="1 2" key="1">
    <citation type="submission" date="2016-06" db="EMBL/GenBank/DDBJ databases">
        <authorList>
            <person name="Kjaerup R.B."/>
            <person name="Dalgaard T.S."/>
            <person name="Juul-Madsen H.R."/>
        </authorList>
    </citation>
    <scope>NUCLEOTIDE SEQUENCE [LARGE SCALE GENOMIC DNA]</scope>
    <source>
        <strain evidence="1 2">1127319.6</strain>
    </source>
</reference>
<name>A0A1A3HGQ1_MYCMU</name>
<evidence type="ECO:0000313" key="2">
    <source>
        <dbReference type="Proteomes" id="UP000093898"/>
    </source>
</evidence>
<dbReference type="RefSeq" id="WP_064978594.1">
    <property type="nucleotide sequence ID" value="NZ_LZLC01000005.1"/>
</dbReference>
<dbReference type="EMBL" id="LZLC01000005">
    <property type="protein sequence ID" value="OBJ46844.1"/>
    <property type="molecule type" value="Genomic_DNA"/>
</dbReference>
<comment type="caution">
    <text evidence="1">The sequence shown here is derived from an EMBL/GenBank/DDBJ whole genome shotgun (WGS) entry which is preliminary data.</text>
</comment>
<sequence length="87" mass="9732">MTALTAPKATPFQDLWLPDYCPQCNPAGHHADRCTRQCTQTEPDAVTWRGGKGLVCQYACDHCGHQWTRRDLWTAENLGFVPARSTA</sequence>
<dbReference type="OrthoDB" id="4567553at2"/>
<accession>A0A1A3HGQ1</accession>
<dbReference type="Proteomes" id="UP000093898">
    <property type="component" value="Unassembled WGS sequence"/>
</dbReference>
<protein>
    <submittedName>
        <fullName evidence="1">Uncharacterized protein</fullName>
    </submittedName>
</protein>
<proteinExistence type="predicted"/>
<dbReference type="AlphaFoldDB" id="A0A1A3HGQ1"/>
<evidence type="ECO:0000313" key="1">
    <source>
        <dbReference type="EMBL" id="OBJ46844.1"/>
    </source>
</evidence>